<protein>
    <submittedName>
        <fullName evidence="2">Uncharacterized protein</fullName>
    </submittedName>
</protein>
<feature type="compositionally biased region" description="Acidic residues" evidence="1">
    <location>
        <begin position="96"/>
        <end position="112"/>
    </location>
</feature>
<feature type="compositionally biased region" description="Acidic residues" evidence="1">
    <location>
        <begin position="119"/>
        <end position="129"/>
    </location>
</feature>
<keyword evidence="3" id="KW-1185">Reference proteome</keyword>
<feature type="compositionally biased region" description="Basic and acidic residues" evidence="1">
    <location>
        <begin position="1"/>
        <end position="11"/>
    </location>
</feature>
<evidence type="ECO:0000313" key="3">
    <source>
        <dbReference type="Proteomes" id="UP001163846"/>
    </source>
</evidence>
<evidence type="ECO:0000256" key="1">
    <source>
        <dbReference type="SAM" id="MobiDB-lite"/>
    </source>
</evidence>
<dbReference type="AlphaFoldDB" id="A0AA38P3A3"/>
<feature type="region of interest" description="Disordered" evidence="1">
    <location>
        <begin position="1"/>
        <end position="22"/>
    </location>
</feature>
<dbReference type="Proteomes" id="UP001163846">
    <property type="component" value="Unassembled WGS sequence"/>
</dbReference>
<name>A0AA38P3A3_9AGAR</name>
<dbReference type="EMBL" id="MU806404">
    <property type="protein sequence ID" value="KAJ3835518.1"/>
    <property type="molecule type" value="Genomic_DNA"/>
</dbReference>
<gene>
    <name evidence="2" type="ORF">F5878DRAFT_306193</name>
</gene>
<comment type="caution">
    <text evidence="2">The sequence shown here is derived from an EMBL/GenBank/DDBJ whole genome shotgun (WGS) entry which is preliminary data.</text>
</comment>
<proteinExistence type="predicted"/>
<evidence type="ECO:0000313" key="2">
    <source>
        <dbReference type="EMBL" id="KAJ3835518.1"/>
    </source>
</evidence>
<feature type="region of interest" description="Disordered" evidence="1">
    <location>
        <begin position="58"/>
        <end position="142"/>
    </location>
</feature>
<accession>A0AA38P3A3</accession>
<sequence>MPAFSDDRTGELLKTTQPTVARKPRETDDWSYFYVGIFVDRDMFMRYFPGGGVGHTSNRKFFTDAGGADSDSDHDDNEESRVPMVNDSQSQHLTETLEESDSGEDQSLQDDSDSNHDSEWEDVDDDNDGGIDWQWHDGYASL</sequence>
<reference evidence="2" key="1">
    <citation type="submission" date="2022-08" db="EMBL/GenBank/DDBJ databases">
        <authorList>
            <consortium name="DOE Joint Genome Institute"/>
            <person name="Min B."/>
            <person name="Riley R."/>
            <person name="Sierra-Patev S."/>
            <person name="Naranjo-Ortiz M."/>
            <person name="Looney B."/>
            <person name="Konkel Z."/>
            <person name="Slot J.C."/>
            <person name="Sakamoto Y."/>
            <person name="Steenwyk J.L."/>
            <person name="Rokas A."/>
            <person name="Carro J."/>
            <person name="Camarero S."/>
            <person name="Ferreira P."/>
            <person name="Molpeceres G."/>
            <person name="Ruiz-Duenas F.J."/>
            <person name="Serrano A."/>
            <person name="Henrissat B."/>
            <person name="Drula E."/>
            <person name="Hughes K.W."/>
            <person name="Mata J.L."/>
            <person name="Ishikawa N.K."/>
            <person name="Vargas-Isla R."/>
            <person name="Ushijima S."/>
            <person name="Smith C.A."/>
            <person name="Ahrendt S."/>
            <person name="Andreopoulos W."/>
            <person name="He G."/>
            <person name="Labutti K."/>
            <person name="Lipzen A."/>
            <person name="Ng V."/>
            <person name="Sandor L."/>
            <person name="Barry K."/>
            <person name="Martinez A.T."/>
            <person name="Xiao Y."/>
            <person name="Gibbons J.G."/>
            <person name="Terashima K."/>
            <person name="Hibbett D.S."/>
            <person name="Grigoriev I.V."/>
        </authorList>
    </citation>
    <scope>NUCLEOTIDE SEQUENCE</scope>
    <source>
        <strain evidence="2">TFB9207</strain>
    </source>
</reference>
<organism evidence="2 3">
    <name type="scientific">Lentinula raphanica</name>
    <dbReference type="NCBI Taxonomy" id="153919"/>
    <lineage>
        <taxon>Eukaryota</taxon>
        <taxon>Fungi</taxon>
        <taxon>Dikarya</taxon>
        <taxon>Basidiomycota</taxon>
        <taxon>Agaricomycotina</taxon>
        <taxon>Agaricomycetes</taxon>
        <taxon>Agaricomycetidae</taxon>
        <taxon>Agaricales</taxon>
        <taxon>Marasmiineae</taxon>
        <taxon>Omphalotaceae</taxon>
        <taxon>Lentinula</taxon>
    </lineage>
</organism>